<proteinExistence type="predicted"/>
<dbReference type="GO" id="GO:0042601">
    <property type="term" value="C:endospore-forming forespore"/>
    <property type="evidence" value="ECO:0007669"/>
    <property type="project" value="TreeGrafter"/>
</dbReference>
<protein>
    <recommendedName>
        <fullName evidence="3">Phosphotransferase</fullName>
    </recommendedName>
</protein>
<dbReference type="Gene3D" id="3.30.200.20">
    <property type="entry name" value="Phosphorylase Kinase, domain 1"/>
    <property type="match status" value="1"/>
</dbReference>
<accession>A0A6G1XBA3</accession>
<name>A0A6G1XBA3_9BACI</name>
<gene>
    <name evidence="1" type="ORF">GH754_18310</name>
</gene>
<keyword evidence="2" id="KW-1185">Reference proteome</keyword>
<evidence type="ECO:0008006" key="3">
    <source>
        <dbReference type="Google" id="ProtNLM"/>
    </source>
</evidence>
<dbReference type="OrthoDB" id="2379727at2"/>
<dbReference type="RefSeq" id="WP_153730087.1">
    <property type="nucleotide sequence ID" value="NZ_WJNH01000018.1"/>
</dbReference>
<dbReference type="InterPro" id="IPR011009">
    <property type="entry name" value="Kinase-like_dom_sf"/>
</dbReference>
<evidence type="ECO:0000313" key="1">
    <source>
        <dbReference type="EMBL" id="MRG88212.1"/>
    </source>
</evidence>
<sequence>MSKLKQVLQSYGMFPYQGEMITKKLAKVYTGNQYVALKQTKTPHVNRTFAMVYQLAKKKNLSSVAQVYLNDKQSPVLLGKKHSYYVSPWFKSKQDVSFSSSLLPFFSELAVIHTKTAVDRRLNVDQVQDWIQAQKSKVKTNFNQFEKWIGSFEANHYMSPSELLICHSYRLIREISMQMEYWYGEWLERVREEKKMTFSLCHGNLSPSHFINSVDGMVLINWEKAFYGHPAKDLAQFFYSICFYHDAPIEQLIEGLNIYVDQHTFMNGDISILSLHLLNLDRYLQEVYQYVKNPNLRTEVEWIQRFQRYQFYFDHVLKVQKHLQDEHINNDDESI</sequence>
<dbReference type="AlphaFoldDB" id="A0A6G1XBA3"/>
<dbReference type="InterPro" id="IPR047175">
    <property type="entry name" value="CotS-like"/>
</dbReference>
<dbReference type="EMBL" id="WJNH01000018">
    <property type="protein sequence ID" value="MRG88212.1"/>
    <property type="molecule type" value="Genomic_DNA"/>
</dbReference>
<organism evidence="1 2">
    <name type="scientific">Salinibacillus xinjiangensis</name>
    <dbReference type="NCBI Taxonomy" id="1229268"/>
    <lineage>
        <taxon>Bacteria</taxon>
        <taxon>Bacillati</taxon>
        <taxon>Bacillota</taxon>
        <taxon>Bacilli</taxon>
        <taxon>Bacillales</taxon>
        <taxon>Bacillaceae</taxon>
        <taxon>Salinibacillus</taxon>
    </lineage>
</organism>
<reference evidence="1 2" key="1">
    <citation type="submission" date="2019-11" db="EMBL/GenBank/DDBJ databases">
        <authorList>
            <person name="Li J."/>
        </authorList>
    </citation>
    <scope>NUCLEOTIDE SEQUENCE [LARGE SCALE GENOMIC DNA]</scope>
    <source>
        <strain evidence="1 2">J4</strain>
    </source>
</reference>
<dbReference type="Proteomes" id="UP000480185">
    <property type="component" value="Unassembled WGS sequence"/>
</dbReference>
<dbReference type="PANTHER" id="PTHR39179:SF3">
    <property type="entry name" value="COTS-RELATED PROTEIN"/>
    <property type="match status" value="1"/>
</dbReference>
<comment type="caution">
    <text evidence="1">The sequence shown here is derived from an EMBL/GenBank/DDBJ whole genome shotgun (WGS) entry which is preliminary data.</text>
</comment>
<dbReference type="Gene3D" id="3.90.1200.10">
    <property type="match status" value="1"/>
</dbReference>
<dbReference type="SUPFAM" id="SSF56112">
    <property type="entry name" value="Protein kinase-like (PK-like)"/>
    <property type="match status" value="1"/>
</dbReference>
<dbReference type="PANTHER" id="PTHR39179">
    <property type="entry name" value="SPORE COAT PROTEIN I"/>
    <property type="match status" value="1"/>
</dbReference>
<evidence type="ECO:0000313" key="2">
    <source>
        <dbReference type="Proteomes" id="UP000480185"/>
    </source>
</evidence>